<dbReference type="PANTHER" id="PTHR34597">
    <property type="entry name" value="SLR1661 PROTEIN"/>
    <property type="match status" value="1"/>
</dbReference>
<dbReference type="InterPro" id="IPR005565">
    <property type="entry name" value="Hemolysn_activator_HlyB_C"/>
</dbReference>
<sequence length="560" mass="62953">MYPDSDSIQRLGKLPKLVNWLVIISVVCLSLCSDVITQAQAESFRQALKLSQLQVNSVPFSQPETLSESSSISLKQVKVLGSTVFSEEDLDKITVPFIGKEVTLETLEEIARQITQLYVANGYLTSGAYLPPQDLSNGVVTIQVIEGKLEDIEIQGLNRLQNYYVRERLMKAVTVPLNIKRLEQALQLLQLDPLFERIEAELNQGTEPELSILTIKLKEAPAISIGLQFDNYESPSIGEYRGTLKLHHQNLLGFGDQLSAEYRITEGQDQYDFSYGVPLNANNGTLSISYQTGDTKIIEDVFKDVGIRAESNTLSLSFRQPVILKPNEELALSISWDLKESRTFLLNDIPYSFTLGPENGKSRVTALRLGQEWINRSPKRVLAARSYLSFGLGLFDATINEIGIDGRFFSWQGEFQWVEKLDEDIIFLARFGMQLTPDALLPVEQFDIGGIDTVRGYANNLRIGDNGIVGTIETRFTVFNNDTFGVIELVPFFDIGTVWNNKLATVNPNTLASTGLGLRWQINNLNLRLDYGIPLIKIEQQGNSLQENEFSFSILWQQRF</sequence>
<keyword evidence="1" id="KW-1134">Transmembrane beta strand</keyword>
<dbReference type="Proteomes" id="UP000239001">
    <property type="component" value="Unassembled WGS sequence"/>
</dbReference>
<feature type="domain" description="Polypeptide-transport-associated ShlB-type" evidence="5">
    <location>
        <begin position="74"/>
        <end position="147"/>
    </location>
</feature>
<proteinExistence type="predicted"/>
<dbReference type="EMBL" id="PXOH01000031">
    <property type="protein sequence ID" value="PSF33314.1"/>
    <property type="molecule type" value="Genomic_DNA"/>
</dbReference>
<evidence type="ECO:0000313" key="6">
    <source>
        <dbReference type="EMBL" id="PSF33314.1"/>
    </source>
</evidence>
<dbReference type="Gene3D" id="3.10.20.310">
    <property type="entry name" value="membrane protein fhac"/>
    <property type="match status" value="1"/>
</dbReference>
<dbReference type="PANTHER" id="PTHR34597:SF3">
    <property type="entry name" value="OUTER MEMBRANE TRANSPORTER CDIB"/>
    <property type="match status" value="1"/>
</dbReference>
<evidence type="ECO:0000313" key="7">
    <source>
        <dbReference type="Proteomes" id="UP000239001"/>
    </source>
</evidence>
<organism evidence="6 7">
    <name type="scientific">Aphanothece hegewaldii CCALA 016</name>
    <dbReference type="NCBI Taxonomy" id="2107694"/>
    <lineage>
        <taxon>Bacteria</taxon>
        <taxon>Bacillati</taxon>
        <taxon>Cyanobacteriota</taxon>
        <taxon>Cyanophyceae</taxon>
        <taxon>Oscillatoriophycideae</taxon>
        <taxon>Chroococcales</taxon>
        <taxon>Aphanothecaceae</taxon>
        <taxon>Aphanothece</taxon>
    </lineage>
</organism>
<name>A0A2T1LT33_9CHRO</name>
<feature type="domain" description="Haemolysin activator HlyB C-terminal" evidence="4">
    <location>
        <begin position="211"/>
        <end position="519"/>
    </location>
</feature>
<gene>
    <name evidence="6" type="ORF">C7H19_20150</name>
</gene>
<dbReference type="Gene3D" id="2.40.160.50">
    <property type="entry name" value="membrane protein fhac: a member of the omp85/tpsb transporter family"/>
    <property type="match status" value="1"/>
</dbReference>
<dbReference type="GO" id="GO:0046819">
    <property type="term" value="P:protein secretion by the type V secretion system"/>
    <property type="evidence" value="ECO:0007669"/>
    <property type="project" value="TreeGrafter"/>
</dbReference>
<reference evidence="6 7" key="1">
    <citation type="submission" date="2018-03" db="EMBL/GenBank/DDBJ databases">
        <title>The ancient ancestry and fast evolution of plastids.</title>
        <authorList>
            <person name="Moore K.R."/>
            <person name="Magnabosco C."/>
            <person name="Momper L."/>
            <person name="Gold D.A."/>
            <person name="Bosak T."/>
            <person name="Fournier G.P."/>
        </authorList>
    </citation>
    <scope>NUCLEOTIDE SEQUENCE [LARGE SCALE GENOMIC DNA]</scope>
    <source>
        <strain evidence="6 7">CCALA 016</strain>
    </source>
</reference>
<evidence type="ECO:0000256" key="1">
    <source>
        <dbReference type="ARBA" id="ARBA00022452"/>
    </source>
</evidence>
<dbReference type="InterPro" id="IPR013686">
    <property type="entry name" value="Polypept-transport_assoc_ShlB"/>
</dbReference>
<dbReference type="OrthoDB" id="596066at2"/>
<dbReference type="InterPro" id="IPR051544">
    <property type="entry name" value="TPS_OM_transporter"/>
</dbReference>
<evidence type="ECO:0000256" key="2">
    <source>
        <dbReference type="ARBA" id="ARBA00022692"/>
    </source>
</evidence>
<dbReference type="AlphaFoldDB" id="A0A2T1LT33"/>
<dbReference type="RefSeq" id="WP_106458717.1">
    <property type="nucleotide sequence ID" value="NZ_PXOH01000031.1"/>
</dbReference>
<accession>A0A2T1LT33</accession>
<protein>
    <submittedName>
        <fullName evidence="6">ShlB/FhaC/HecB family hemolysin secretion/activation protein</fullName>
    </submittedName>
</protein>
<dbReference type="GO" id="GO:0008320">
    <property type="term" value="F:protein transmembrane transporter activity"/>
    <property type="evidence" value="ECO:0007669"/>
    <property type="project" value="TreeGrafter"/>
</dbReference>
<evidence type="ECO:0000256" key="3">
    <source>
        <dbReference type="ARBA" id="ARBA00023237"/>
    </source>
</evidence>
<evidence type="ECO:0000259" key="5">
    <source>
        <dbReference type="Pfam" id="PF08479"/>
    </source>
</evidence>
<keyword evidence="2" id="KW-0812">Transmembrane</keyword>
<dbReference type="GO" id="GO:0098046">
    <property type="term" value="C:type V protein secretion system complex"/>
    <property type="evidence" value="ECO:0007669"/>
    <property type="project" value="TreeGrafter"/>
</dbReference>
<dbReference type="Pfam" id="PF08479">
    <property type="entry name" value="POTRA_2"/>
    <property type="match status" value="1"/>
</dbReference>
<reference evidence="6 7" key="2">
    <citation type="submission" date="2018-03" db="EMBL/GenBank/DDBJ databases">
        <authorList>
            <person name="Keele B.F."/>
        </authorList>
    </citation>
    <scope>NUCLEOTIDE SEQUENCE [LARGE SCALE GENOMIC DNA]</scope>
    <source>
        <strain evidence="6 7">CCALA 016</strain>
    </source>
</reference>
<keyword evidence="3" id="KW-0998">Cell outer membrane</keyword>
<evidence type="ECO:0000259" key="4">
    <source>
        <dbReference type="Pfam" id="PF03865"/>
    </source>
</evidence>
<comment type="caution">
    <text evidence="6">The sequence shown here is derived from an EMBL/GenBank/DDBJ whole genome shotgun (WGS) entry which is preliminary data.</text>
</comment>
<keyword evidence="7" id="KW-1185">Reference proteome</keyword>
<dbReference type="Pfam" id="PF03865">
    <property type="entry name" value="ShlB"/>
    <property type="match status" value="1"/>
</dbReference>
<keyword evidence="1" id="KW-0472">Membrane</keyword>